<keyword evidence="4" id="KW-1185">Reference proteome</keyword>
<feature type="transmembrane region" description="Helical" evidence="1">
    <location>
        <begin position="99"/>
        <end position="121"/>
    </location>
</feature>
<name>A0A5B8LL24_9SPHN</name>
<keyword evidence="1" id="KW-1133">Transmembrane helix</keyword>
<dbReference type="Gene3D" id="1.10.10.1320">
    <property type="entry name" value="Anti-sigma factor, zinc-finger domain"/>
    <property type="match status" value="1"/>
</dbReference>
<dbReference type="OrthoDB" id="7554380at2"/>
<dbReference type="InterPro" id="IPR041916">
    <property type="entry name" value="Anti_sigma_zinc_sf"/>
</dbReference>
<keyword evidence="1" id="KW-0472">Membrane</keyword>
<sequence>MMTMGKLVHLHGDAHEQTLKLLPWYLNDTLDDAEAAMVEAHLAECPACRRETDNERGLRTGVTSLGVDVDQGWAAIARKIDGAEAPPVRHAPMWRQRIGLGWAAGGALAASVATVAVVSLAPIQPASPYHALGTPATPGKVEANAIILFAPSVSAGDMRSALTAAGARITDGPLASGGYMLRIEPGRRASALTQLRGRSGVVMAEPLDSPTPQ</sequence>
<evidence type="ECO:0000256" key="1">
    <source>
        <dbReference type="SAM" id="Phobius"/>
    </source>
</evidence>
<gene>
    <name evidence="3" type="ORF">FPZ24_15905</name>
</gene>
<proteinExistence type="predicted"/>
<evidence type="ECO:0000259" key="2">
    <source>
        <dbReference type="Pfam" id="PF13490"/>
    </source>
</evidence>
<protein>
    <submittedName>
        <fullName evidence="3">Zf-HC2 domain-containing protein</fullName>
    </submittedName>
</protein>
<evidence type="ECO:0000313" key="3">
    <source>
        <dbReference type="EMBL" id="QDZ08766.1"/>
    </source>
</evidence>
<keyword evidence="1" id="KW-0812">Transmembrane</keyword>
<feature type="domain" description="Putative zinc-finger" evidence="2">
    <location>
        <begin position="17"/>
        <end position="49"/>
    </location>
</feature>
<accession>A0A5B8LL24</accession>
<dbReference type="AlphaFoldDB" id="A0A5B8LL24"/>
<organism evidence="3 4">
    <name type="scientific">Sphingomonas panacisoli</name>
    <dbReference type="NCBI Taxonomy" id="1813879"/>
    <lineage>
        <taxon>Bacteria</taxon>
        <taxon>Pseudomonadati</taxon>
        <taxon>Pseudomonadota</taxon>
        <taxon>Alphaproteobacteria</taxon>
        <taxon>Sphingomonadales</taxon>
        <taxon>Sphingomonadaceae</taxon>
        <taxon>Sphingomonas</taxon>
    </lineage>
</organism>
<dbReference type="KEGG" id="spai:FPZ24_15905"/>
<dbReference type="InterPro" id="IPR027383">
    <property type="entry name" value="Znf_put"/>
</dbReference>
<dbReference type="Pfam" id="PF13490">
    <property type="entry name" value="zf-HC2"/>
    <property type="match status" value="1"/>
</dbReference>
<dbReference type="Proteomes" id="UP000315673">
    <property type="component" value="Chromosome"/>
</dbReference>
<evidence type="ECO:0000313" key="4">
    <source>
        <dbReference type="Proteomes" id="UP000315673"/>
    </source>
</evidence>
<dbReference type="EMBL" id="CP042306">
    <property type="protein sequence ID" value="QDZ08766.1"/>
    <property type="molecule type" value="Genomic_DNA"/>
</dbReference>
<reference evidence="3 4" key="1">
    <citation type="submission" date="2019-07" db="EMBL/GenBank/DDBJ databases">
        <title>Full genome sequence of Sphingomonas sp. 4R-6-7(HKS19).</title>
        <authorList>
            <person name="Im W.-T."/>
        </authorList>
    </citation>
    <scope>NUCLEOTIDE SEQUENCE [LARGE SCALE GENOMIC DNA]</scope>
    <source>
        <strain evidence="3 4">HKS19</strain>
    </source>
</reference>